<evidence type="ECO:0000313" key="1">
    <source>
        <dbReference type="EMBL" id="MFA0570835.1"/>
    </source>
</evidence>
<feature type="non-terminal residue" evidence="1">
    <location>
        <position position="1"/>
    </location>
</feature>
<evidence type="ECO:0000313" key="2">
    <source>
        <dbReference type="Proteomes" id="UP001570417"/>
    </source>
</evidence>
<organism evidence="1 2">
    <name type="scientific">Vibrio gallaecicus</name>
    <dbReference type="NCBI Taxonomy" id="552386"/>
    <lineage>
        <taxon>Bacteria</taxon>
        <taxon>Pseudomonadati</taxon>
        <taxon>Pseudomonadota</taxon>
        <taxon>Gammaproteobacteria</taxon>
        <taxon>Vibrionales</taxon>
        <taxon>Vibrionaceae</taxon>
        <taxon>Vibrio</taxon>
    </lineage>
</organism>
<name>A0ABV4NH91_9VIBR</name>
<dbReference type="EMBL" id="JBFRUW010000139">
    <property type="protein sequence ID" value="MFA0570835.1"/>
    <property type="molecule type" value="Genomic_DNA"/>
</dbReference>
<proteinExistence type="predicted"/>
<dbReference type="InterPro" id="IPR046500">
    <property type="entry name" value="DUF6678"/>
</dbReference>
<dbReference type="RefSeq" id="WP_372268601.1">
    <property type="nucleotide sequence ID" value="NZ_JBFRUW010000139.1"/>
</dbReference>
<dbReference type="Pfam" id="PF20383">
    <property type="entry name" value="DUF6678"/>
    <property type="match status" value="1"/>
</dbReference>
<gene>
    <name evidence="1" type="ORF">AB4566_21535</name>
</gene>
<accession>A0ABV4NH91</accession>
<dbReference type="Proteomes" id="UP001570417">
    <property type="component" value="Unassembled WGS sequence"/>
</dbReference>
<reference evidence="1 2" key="1">
    <citation type="journal article" date="2024" name="ISME J.">
        <title>Tailless and filamentous prophages are predominant in marine Vibrio.</title>
        <authorList>
            <person name="Steensen K."/>
            <person name="Seneca J."/>
            <person name="Bartlau N."/>
            <person name="Yu X.A."/>
            <person name="Hussain F.A."/>
            <person name="Polz M.F."/>
        </authorList>
    </citation>
    <scope>NUCLEOTIDE SEQUENCE [LARGE SCALE GENOMIC DNA]</scope>
    <source>
        <strain evidence="1 2">10N.222.51.A1</strain>
    </source>
</reference>
<sequence length="167" mass="19305">FSDFGGKFEFIGSVVSYLIGRYVYWRFMSLTSSSKVNEYINQFGLFGVMNNTKWNTLFSALNDLEELISYRVTYIDGSTWPEVESSQYYTSELAQIWGNFRAIEFVDIDARISYSKGVLMEPEIIDYQYKIINICSVANTPISLENGVIRVWGYLKHGVDISLHKYT</sequence>
<comment type="caution">
    <text evidence="1">The sequence shown here is derived from an EMBL/GenBank/DDBJ whole genome shotgun (WGS) entry which is preliminary data.</text>
</comment>
<keyword evidence="2" id="KW-1185">Reference proteome</keyword>
<protein>
    <submittedName>
        <fullName evidence="1">DUF6678 family protein</fullName>
    </submittedName>
</protein>